<dbReference type="InterPro" id="IPR016187">
    <property type="entry name" value="CTDL_fold"/>
</dbReference>
<dbReference type="InterPro" id="IPR005532">
    <property type="entry name" value="SUMF_dom"/>
</dbReference>
<dbReference type="InterPro" id="IPR051043">
    <property type="entry name" value="Sulfatase_Mod_Factor_Kinase"/>
</dbReference>
<name>A0A7S8FCG0_9BACT</name>
<dbReference type="PANTHER" id="PTHR23150:SF19">
    <property type="entry name" value="FORMYLGLYCINE-GENERATING ENZYME"/>
    <property type="match status" value="1"/>
</dbReference>
<gene>
    <name evidence="3" type="ORF">Nkreftii_001056</name>
</gene>
<evidence type="ECO:0000313" key="3">
    <source>
        <dbReference type="EMBL" id="QPD03282.1"/>
    </source>
</evidence>
<dbReference type="KEGG" id="nkf:Nkreftii_001056"/>
<reference evidence="3 4" key="1">
    <citation type="journal article" date="2020" name="ISME J.">
        <title>Enrichment and physiological characterization of a novel comammox Nitrospira indicates ammonium inhibition of complete nitrification.</title>
        <authorList>
            <person name="Sakoula D."/>
            <person name="Koch H."/>
            <person name="Frank J."/>
            <person name="Jetten M.S.M."/>
            <person name="van Kessel M.A.H.J."/>
            <person name="Lucker S."/>
        </authorList>
    </citation>
    <scope>NUCLEOTIDE SEQUENCE [LARGE SCALE GENOMIC DNA]</scope>
    <source>
        <strain evidence="3">Comreactor17</strain>
    </source>
</reference>
<dbReference type="PANTHER" id="PTHR23150">
    <property type="entry name" value="SULFATASE MODIFYING FACTOR 1, 2"/>
    <property type="match status" value="1"/>
</dbReference>
<evidence type="ECO:0000259" key="2">
    <source>
        <dbReference type="Pfam" id="PF03781"/>
    </source>
</evidence>
<sequence length="298" mass="33214">MLESKFKLVFLFVVLACAAMPIVAILRGTTMTPYEKSTPAASTEAEPETDAASGEEPIQEEMVTIPSGPFVRGTNDGGFDEQPQRTIFLDAFSIDRYEVTNHQYQQFVLATGHRKPGLPSRYGKSGSKVRGVNQPAVYVSWEDAAEYCRWKGKRLPTEAEWEKAMRGSDGRLWPWGSDEQPHSANWARVQDGHEVSARVGTFATDKSPYGVMDGAGNVIEWVDDWYSETYYKDSSEQNPQSPEYGTYRVLRGGGYTTTGSDIRITSRSKMMPDFRDETIGFRCAISKVEAHGSGEKNT</sequence>
<feature type="region of interest" description="Disordered" evidence="1">
    <location>
        <begin position="33"/>
        <end position="60"/>
    </location>
</feature>
<evidence type="ECO:0000313" key="4">
    <source>
        <dbReference type="Proteomes" id="UP000593737"/>
    </source>
</evidence>
<evidence type="ECO:0000256" key="1">
    <source>
        <dbReference type="SAM" id="MobiDB-lite"/>
    </source>
</evidence>
<dbReference type="Gene3D" id="3.90.1580.10">
    <property type="entry name" value="paralog of FGE (formylglycine-generating enzyme)"/>
    <property type="match status" value="1"/>
</dbReference>
<dbReference type="SUPFAM" id="SSF56436">
    <property type="entry name" value="C-type lectin-like"/>
    <property type="match status" value="1"/>
</dbReference>
<organism evidence="3 4">
    <name type="scientific">Candidatus Nitrospira kreftii</name>
    <dbReference type="NCBI Taxonomy" id="2652173"/>
    <lineage>
        <taxon>Bacteria</taxon>
        <taxon>Pseudomonadati</taxon>
        <taxon>Nitrospirota</taxon>
        <taxon>Nitrospiria</taxon>
        <taxon>Nitrospirales</taxon>
        <taxon>Nitrospiraceae</taxon>
        <taxon>Nitrospira</taxon>
    </lineage>
</organism>
<accession>A0A7S8FCG0</accession>
<dbReference type="GO" id="GO:0120147">
    <property type="term" value="F:formylglycine-generating oxidase activity"/>
    <property type="evidence" value="ECO:0007669"/>
    <property type="project" value="TreeGrafter"/>
</dbReference>
<feature type="domain" description="Sulfatase-modifying factor enzyme-like" evidence="2">
    <location>
        <begin position="60"/>
        <end position="284"/>
    </location>
</feature>
<dbReference type="AlphaFoldDB" id="A0A7S8FCG0"/>
<dbReference type="Pfam" id="PF03781">
    <property type="entry name" value="FGE-sulfatase"/>
    <property type="match status" value="1"/>
</dbReference>
<protein>
    <recommendedName>
        <fullName evidence="2">Sulfatase-modifying factor enzyme-like domain-containing protein</fullName>
    </recommendedName>
</protein>
<dbReference type="Proteomes" id="UP000593737">
    <property type="component" value="Chromosome"/>
</dbReference>
<dbReference type="InterPro" id="IPR042095">
    <property type="entry name" value="SUMF_sf"/>
</dbReference>
<dbReference type="EMBL" id="CP047423">
    <property type="protein sequence ID" value="QPD03282.1"/>
    <property type="molecule type" value="Genomic_DNA"/>
</dbReference>
<proteinExistence type="predicted"/>